<evidence type="ECO:0000313" key="2">
    <source>
        <dbReference type="EMBL" id="MFC5543141.1"/>
    </source>
</evidence>
<dbReference type="InterPro" id="IPR000182">
    <property type="entry name" value="GNAT_dom"/>
</dbReference>
<dbReference type="RefSeq" id="WP_390310558.1">
    <property type="nucleotide sequence ID" value="NZ_JBHSNQ010000190.1"/>
</dbReference>
<organism evidence="2 3">
    <name type="scientific">Ureibacillus suwonensis</name>
    <dbReference type="NCBI Taxonomy" id="313007"/>
    <lineage>
        <taxon>Bacteria</taxon>
        <taxon>Bacillati</taxon>
        <taxon>Bacillota</taxon>
        <taxon>Bacilli</taxon>
        <taxon>Bacillales</taxon>
        <taxon>Caryophanaceae</taxon>
        <taxon>Ureibacillus</taxon>
    </lineage>
</organism>
<dbReference type="Gene3D" id="3.40.630.30">
    <property type="match status" value="1"/>
</dbReference>
<sequence length="172" mass="20530">MVTYKGMYNDGKETAPMKIIKLVDKNHPIFEKICEWNYHWWGLRDGKSFEEVRSNLEHSLNEVRLPQTFVAMIGDEPAGMYQLAMFDDLESRPDLYPWLINVYVDEKFRGKNVFRTLMNTVNENAKKANLNELYLYTKHMGLYEKFGWKFIGEVQTFRKDSPIERLYKLKIQ</sequence>
<keyword evidence="2" id="KW-0808">Transferase</keyword>
<dbReference type="EC" id="2.3.-.-" evidence="2"/>
<feature type="domain" description="N-acetyltransferase" evidence="1">
    <location>
        <begin position="20"/>
        <end position="172"/>
    </location>
</feature>
<dbReference type="EMBL" id="JBHSNQ010000190">
    <property type="protein sequence ID" value="MFC5543141.1"/>
    <property type="molecule type" value="Genomic_DNA"/>
</dbReference>
<keyword evidence="2" id="KW-0012">Acyltransferase</keyword>
<accession>A0ABW0RFR2</accession>
<keyword evidence="3" id="KW-1185">Reference proteome</keyword>
<name>A0ABW0RFR2_9BACL</name>
<reference evidence="3" key="1">
    <citation type="journal article" date="2019" name="Int. J. Syst. Evol. Microbiol.">
        <title>The Global Catalogue of Microorganisms (GCM) 10K type strain sequencing project: providing services to taxonomists for standard genome sequencing and annotation.</title>
        <authorList>
            <consortium name="The Broad Institute Genomics Platform"/>
            <consortium name="The Broad Institute Genome Sequencing Center for Infectious Disease"/>
            <person name="Wu L."/>
            <person name="Ma J."/>
        </authorList>
    </citation>
    <scope>NUCLEOTIDE SEQUENCE [LARGE SCALE GENOMIC DNA]</scope>
    <source>
        <strain evidence="3">CCUG 56331</strain>
    </source>
</reference>
<dbReference type="GO" id="GO:0016746">
    <property type="term" value="F:acyltransferase activity"/>
    <property type="evidence" value="ECO:0007669"/>
    <property type="project" value="UniProtKB-KW"/>
</dbReference>
<dbReference type="Pfam" id="PF00583">
    <property type="entry name" value="Acetyltransf_1"/>
    <property type="match status" value="1"/>
</dbReference>
<comment type="caution">
    <text evidence="2">The sequence shown here is derived from an EMBL/GenBank/DDBJ whole genome shotgun (WGS) entry which is preliminary data.</text>
</comment>
<proteinExistence type="predicted"/>
<protein>
    <submittedName>
        <fullName evidence="2">GNAT family N-acetyltransferase</fullName>
        <ecNumber evidence="2">2.3.-.-</ecNumber>
    </submittedName>
</protein>
<dbReference type="PROSITE" id="PS51186">
    <property type="entry name" value="GNAT"/>
    <property type="match status" value="1"/>
</dbReference>
<dbReference type="InterPro" id="IPR016181">
    <property type="entry name" value="Acyl_CoA_acyltransferase"/>
</dbReference>
<gene>
    <name evidence="2" type="ORF">ACFPOH_15640</name>
</gene>
<evidence type="ECO:0000259" key="1">
    <source>
        <dbReference type="PROSITE" id="PS51186"/>
    </source>
</evidence>
<dbReference type="Proteomes" id="UP001595978">
    <property type="component" value="Unassembled WGS sequence"/>
</dbReference>
<dbReference type="SUPFAM" id="SSF55729">
    <property type="entry name" value="Acyl-CoA N-acyltransferases (Nat)"/>
    <property type="match status" value="1"/>
</dbReference>
<evidence type="ECO:0000313" key="3">
    <source>
        <dbReference type="Proteomes" id="UP001595978"/>
    </source>
</evidence>
<dbReference type="CDD" id="cd04301">
    <property type="entry name" value="NAT_SF"/>
    <property type="match status" value="1"/>
</dbReference>